<feature type="transmembrane region" description="Helical" evidence="8">
    <location>
        <begin position="40"/>
        <end position="61"/>
    </location>
</feature>
<keyword evidence="5 8" id="KW-0812">Transmembrane</keyword>
<keyword evidence="6 8" id="KW-1133">Transmembrane helix</keyword>
<sequence>MLSATTLLVITAVFFSAFLRGIAGFGFALAAVPIVSLMVPPIEAVTLAVLLQVVVGCRDLFTLHGHVHKPSFARLSLGAIVGTPVGIFALSAVSADAARVMIALAVLAGLTLLLRYKPARPHPHGGLALLAGVASGAFSGLAAMPGPPAVAYYLGAGTTAMQTRASLLLFFFVASLLATPGLILAGAVNGDALWLTLVSVPALALGTWAGTTAFARLDNAQYRTIAIVVMAISAVLAGWRGLSVYL</sequence>
<protein>
    <recommendedName>
        <fullName evidence="8">Probable membrane transporter protein</fullName>
    </recommendedName>
</protein>
<dbReference type="EMBL" id="CP019437">
    <property type="protein sequence ID" value="AQS47983.1"/>
    <property type="molecule type" value="Genomic_DNA"/>
</dbReference>
<dbReference type="InterPro" id="IPR002781">
    <property type="entry name" value="TM_pro_TauE-like"/>
</dbReference>
<evidence type="ECO:0000256" key="6">
    <source>
        <dbReference type="ARBA" id="ARBA00022989"/>
    </source>
</evidence>
<evidence type="ECO:0000256" key="1">
    <source>
        <dbReference type="ARBA" id="ARBA00004651"/>
    </source>
</evidence>
<accession>A0ABM6IGY8</accession>
<evidence type="ECO:0000256" key="7">
    <source>
        <dbReference type="ARBA" id="ARBA00023136"/>
    </source>
</evidence>
<keyword evidence="4 8" id="KW-1003">Cell membrane</keyword>
<reference evidence="9 10" key="1">
    <citation type="submission" date="2017-01" db="EMBL/GenBank/DDBJ databases">
        <title>The complete genome sequence of a sulfur-oxidizing marine bacterium Thioclava sp. 25B10_4T.</title>
        <authorList>
            <person name="Liu Y."/>
            <person name="Lai Q."/>
            <person name="Shao Z."/>
        </authorList>
    </citation>
    <scope>NUCLEOTIDE SEQUENCE [LARGE SCALE GENOMIC DNA]</scope>
    <source>
        <strain evidence="9 10">25B10_4</strain>
    </source>
</reference>
<dbReference type="PANTHER" id="PTHR30269">
    <property type="entry name" value="TRANSMEMBRANE PROTEIN YFCA"/>
    <property type="match status" value="1"/>
</dbReference>
<feature type="transmembrane region" description="Helical" evidence="8">
    <location>
        <begin position="97"/>
        <end position="114"/>
    </location>
</feature>
<dbReference type="Proteomes" id="UP000185622">
    <property type="component" value="Chromosome"/>
</dbReference>
<evidence type="ECO:0000256" key="8">
    <source>
        <dbReference type="RuleBase" id="RU363041"/>
    </source>
</evidence>
<keyword evidence="7 8" id="KW-0472">Membrane</keyword>
<dbReference type="Pfam" id="PF01925">
    <property type="entry name" value="TauE"/>
    <property type="match status" value="1"/>
</dbReference>
<feature type="transmembrane region" description="Helical" evidence="8">
    <location>
        <begin position="192"/>
        <end position="214"/>
    </location>
</feature>
<evidence type="ECO:0000313" key="10">
    <source>
        <dbReference type="Proteomes" id="UP000185622"/>
    </source>
</evidence>
<feature type="transmembrane region" description="Helical" evidence="8">
    <location>
        <begin position="220"/>
        <end position="239"/>
    </location>
</feature>
<comment type="subcellular location">
    <subcellularLocation>
        <location evidence="1 8">Cell membrane</location>
        <topology evidence="1 8">Multi-pass membrane protein</topology>
    </subcellularLocation>
</comment>
<feature type="transmembrane region" description="Helical" evidence="8">
    <location>
        <begin position="165"/>
        <end position="185"/>
    </location>
</feature>
<evidence type="ECO:0000256" key="4">
    <source>
        <dbReference type="ARBA" id="ARBA00022475"/>
    </source>
</evidence>
<keyword evidence="3" id="KW-0813">Transport</keyword>
<gene>
    <name evidence="9" type="ORF">BMG03_09330</name>
</gene>
<keyword evidence="10" id="KW-1185">Reference proteome</keyword>
<evidence type="ECO:0000313" key="9">
    <source>
        <dbReference type="EMBL" id="AQS47983.1"/>
    </source>
</evidence>
<feature type="transmembrane region" description="Helical" evidence="8">
    <location>
        <begin position="126"/>
        <end position="145"/>
    </location>
</feature>
<name>A0ABM6IGY8_9RHOB</name>
<evidence type="ECO:0000256" key="5">
    <source>
        <dbReference type="ARBA" id="ARBA00022692"/>
    </source>
</evidence>
<evidence type="ECO:0000256" key="3">
    <source>
        <dbReference type="ARBA" id="ARBA00022448"/>
    </source>
</evidence>
<dbReference type="RefSeq" id="WP_075774660.1">
    <property type="nucleotide sequence ID" value="NZ_CP019437.1"/>
</dbReference>
<comment type="similarity">
    <text evidence="2 8">Belongs to the 4-toluene sulfonate uptake permease (TSUP) (TC 2.A.102) family.</text>
</comment>
<proteinExistence type="inferred from homology"/>
<dbReference type="InterPro" id="IPR052017">
    <property type="entry name" value="TSUP"/>
</dbReference>
<organism evidence="9 10">
    <name type="scientific">Thioclava nitratireducens</name>
    <dbReference type="NCBI Taxonomy" id="1915078"/>
    <lineage>
        <taxon>Bacteria</taxon>
        <taxon>Pseudomonadati</taxon>
        <taxon>Pseudomonadota</taxon>
        <taxon>Alphaproteobacteria</taxon>
        <taxon>Rhodobacterales</taxon>
        <taxon>Paracoccaceae</taxon>
        <taxon>Thioclava</taxon>
    </lineage>
</organism>
<evidence type="ECO:0000256" key="2">
    <source>
        <dbReference type="ARBA" id="ARBA00009142"/>
    </source>
</evidence>
<dbReference type="PANTHER" id="PTHR30269:SF37">
    <property type="entry name" value="MEMBRANE TRANSPORTER PROTEIN"/>
    <property type="match status" value="1"/>
</dbReference>
<feature type="transmembrane region" description="Helical" evidence="8">
    <location>
        <begin position="73"/>
        <end position="91"/>
    </location>
</feature>